<dbReference type="EMBL" id="QXGE01000549">
    <property type="protein sequence ID" value="KAE9309334.1"/>
    <property type="molecule type" value="Genomic_DNA"/>
</dbReference>
<evidence type="ECO:0000313" key="20">
    <source>
        <dbReference type="Proteomes" id="UP000437068"/>
    </source>
</evidence>
<dbReference type="Proteomes" id="UP000476176">
    <property type="component" value="Unassembled WGS sequence"/>
</dbReference>
<dbReference type="InterPro" id="IPR001577">
    <property type="entry name" value="Peptidase_M8"/>
</dbReference>
<evidence type="ECO:0000256" key="8">
    <source>
        <dbReference type="PIRSR" id="PIRSR601577-2"/>
    </source>
</evidence>
<feature type="active site" evidence="7">
    <location>
        <position position="913"/>
    </location>
</feature>
<evidence type="ECO:0000313" key="16">
    <source>
        <dbReference type="EMBL" id="KAE9230228.1"/>
    </source>
</evidence>
<evidence type="ECO:0000313" key="17">
    <source>
        <dbReference type="EMBL" id="KAE9309334.1"/>
    </source>
</evidence>
<dbReference type="GO" id="GO:0006508">
    <property type="term" value="P:proteolysis"/>
    <property type="evidence" value="ECO:0007669"/>
    <property type="project" value="UniProtKB-KW"/>
</dbReference>
<dbReference type="GO" id="GO:0005737">
    <property type="term" value="C:cytoplasm"/>
    <property type="evidence" value="ECO:0007669"/>
    <property type="project" value="TreeGrafter"/>
</dbReference>
<keyword evidence="19" id="KW-1185">Reference proteome</keyword>
<evidence type="ECO:0000313" key="15">
    <source>
        <dbReference type="EMBL" id="KAE9210042.1"/>
    </source>
</evidence>
<evidence type="ECO:0000256" key="3">
    <source>
        <dbReference type="ARBA" id="ARBA00022723"/>
    </source>
</evidence>
<feature type="signal peptide" evidence="10">
    <location>
        <begin position="1"/>
        <end position="19"/>
    </location>
</feature>
<dbReference type="Proteomes" id="UP000429523">
    <property type="component" value="Unassembled WGS sequence"/>
</dbReference>
<dbReference type="FunFam" id="3.90.132.10:FF:000005">
    <property type="entry name" value="Leishmanolysin metalloprotease M8"/>
    <property type="match status" value="2"/>
</dbReference>
<dbReference type="EMBL" id="QXFZ01000600">
    <property type="protein sequence ID" value="KAE9110661.1"/>
    <property type="molecule type" value="Genomic_DNA"/>
</dbReference>
<evidence type="ECO:0000313" key="14">
    <source>
        <dbReference type="EMBL" id="KAE9144327.1"/>
    </source>
</evidence>
<feature type="region of interest" description="Disordered" evidence="9">
    <location>
        <begin position="604"/>
        <end position="651"/>
    </location>
</feature>
<dbReference type="EMBL" id="QXGC01000551">
    <property type="protein sequence ID" value="KAE9230228.1"/>
    <property type="molecule type" value="Genomic_DNA"/>
</dbReference>
<keyword evidence="5 8" id="KW-0862">Zinc</keyword>
<feature type="binding site" evidence="8">
    <location>
        <position position="1018"/>
    </location>
    <ligand>
        <name>Zn(2+)</name>
        <dbReference type="ChEBI" id="CHEBI:29105"/>
        <note>catalytic</note>
    </ligand>
</feature>
<keyword evidence="6 8" id="KW-0482">Metalloprotease</keyword>
<comment type="similarity">
    <text evidence="1">Belongs to the peptidase M8 family.</text>
</comment>
<evidence type="ECO:0000256" key="10">
    <source>
        <dbReference type="SAM" id="SignalP"/>
    </source>
</evidence>
<evidence type="ECO:0000256" key="5">
    <source>
        <dbReference type="ARBA" id="ARBA00022833"/>
    </source>
</evidence>
<protein>
    <recommendedName>
        <fullName evidence="25">Leishmanolysin-like peptidase</fullName>
    </recommendedName>
</protein>
<name>A0A6A4DJ14_9STRA</name>
<dbReference type="GO" id="GO:0016020">
    <property type="term" value="C:membrane"/>
    <property type="evidence" value="ECO:0007669"/>
    <property type="project" value="InterPro"/>
</dbReference>
<evidence type="ECO:0000313" key="21">
    <source>
        <dbReference type="Proteomes" id="UP000440732"/>
    </source>
</evidence>
<dbReference type="Gene3D" id="2.10.55.10">
    <property type="entry name" value="Leishmanolysin domain 3"/>
    <property type="match status" value="2"/>
</dbReference>
<sequence length="1319" mass="142464">MRVGKVVGELIMLLPLVRACIHDRLNHRVIESLQHYGEIHPFDANATYESAAAGDVYQPIRITPYYDEDTLNLLPAGKRAVVYQVVGDAVERFRNALSVVPVEGKLAAQHSCDFQWNSTPPVCVNLVEDEGCFEMPIPAEHFGATRYCSTCPNRDNCLGGDCVYTDAGGVENTDFLLYIRSETTDNCGDRTLAYASPCQLDQYDRPTFGMANFCPEMISTAAEDYESQVSTAMHEMTHALGFSAVLFPYMRYPDGTPRTPRDTNGRPPTYDSGTCPDGSTFDYYVEPSTATVEYSTERGHSVAKMVTPNVAAFAKAHFGCDSLTGAEIEQQDGSGCLGSHWEERIFEPEYMSPVDSFRNVFSALTLAFFEDSGWYRANVSAAERLHFGENRGCDFATEKCINPATGVSIASDHFCTSNSAESCSVDATSRSVCSVLTGESVPSEYRYFPDDPTKGGDSYPDYCPINTGYTYGDCSNVNNLELAGSTEINILGEFYCPHCRCTATTLRSDDAISSGWSMHPSRQTGCYAMRCYDDGSNDPSQSVIEFMIPRSNTNDAVRVNCTVKGEKLSVSGFSGLLTCPDPNVICDSAESYDDPVDISGTSSCNTAGSCGTSSTGTSSTGTSSNGSSGTGSSGTGSSGTGSSGTGSATANLRSSNAAHTLQSRANWTVHLLGLVFLLVQGCIHDKLDHKVVDSFQHYGDIHPFDVANRKRRVDGEDVTGSQTYESTSTSSAAAYQPIRITPYYDEASLSLISEDKRTILYQAIGDAIGRFQNALKVVPVQGKLAAQHSCSQYYPATPPVCSDFVQNEKCLEMPIPAEHFGATRYCNSCPSADGCKGGDCAYSDAQGVDNTDFLLYVRSTATVNCGSRTLAYASSCQKDQYDRPTFGMVNFCPSQISTATEDYESQVSTAMHEMTHALGFSSQFFPLMRYPDGTPRTPRDSNGRPPTYNSGTCPDGSTIDYYVEPSANTVEYSTERGHSVAKMVTPNVAAFAKAHFGCDSLTGAEIEQQDGSGCLGSHWEERIFEPEYMSPVDSFRNVFSALTLAFFEDSGWYRANVSAAERLHFGENRGCDFATEKCINPATGVSIASDHFCTSNSAESCSVDATSRSVCSVLTGESVPSEYRYFPDDPTKGGDSYPDYCPINTGYTYGDCSNVNNLELAGSTEINILGESYCPNCRCTATTLRSDDSSMWTVNSYRQTGCYAMRCYSSGSNDPSQSVVELTIPRSNTNDAVRVNCTAKGEQLSVPGFSGLLTCPDPNVICDSAESYSFVDDSGTGGVGSSTVNLRSPNAATTQHPTASWLAYLVGLLLAAHTVAPMH</sequence>
<dbReference type="EMBL" id="QXGA01000550">
    <property type="protein sequence ID" value="KAE9144327.1"/>
    <property type="molecule type" value="Genomic_DNA"/>
</dbReference>
<dbReference type="GO" id="GO:0004222">
    <property type="term" value="F:metalloendopeptidase activity"/>
    <property type="evidence" value="ECO:0007669"/>
    <property type="project" value="InterPro"/>
</dbReference>
<dbReference type="EMBL" id="QXGB01000581">
    <property type="protein sequence ID" value="KAE9210042.1"/>
    <property type="molecule type" value="Genomic_DNA"/>
</dbReference>
<feature type="binding site" evidence="8">
    <location>
        <position position="912"/>
    </location>
    <ligand>
        <name>Zn(2+)</name>
        <dbReference type="ChEBI" id="CHEBI:29105"/>
        <note>catalytic</note>
    </ligand>
</feature>
<feature type="compositionally biased region" description="Low complexity" evidence="9">
    <location>
        <begin position="604"/>
        <end position="627"/>
    </location>
</feature>
<organism evidence="17 20">
    <name type="scientific">Phytophthora fragariae</name>
    <dbReference type="NCBI Taxonomy" id="53985"/>
    <lineage>
        <taxon>Eukaryota</taxon>
        <taxon>Sar</taxon>
        <taxon>Stramenopiles</taxon>
        <taxon>Oomycota</taxon>
        <taxon>Peronosporomycetes</taxon>
        <taxon>Peronosporales</taxon>
        <taxon>Peronosporaceae</taxon>
        <taxon>Phytophthora</taxon>
    </lineage>
</organism>
<proteinExistence type="inferred from homology"/>
<dbReference type="PANTHER" id="PTHR10942">
    <property type="entry name" value="LEISHMANOLYSIN-LIKE PEPTIDASE"/>
    <property type="match status" value="1"/>
</dbReference>
<feature type="compositionally biased region" description="Gly residues" evidence="9">
    <location>
        <begin position="628"/>
        <end position="644"/>
    </location>
</feature>
<dbReference type="Proteomes" id="UP000433483">
    <property type="component" value="Unassembled WGS sequence"/>
</dbReference>
<evidence type="ECO:0000313" key="13">
    <source>
        <dbReference type="EMBL" id="KAE9110661.1"/>
    </source>
</evidence>
<evidence type="ECO:0000256" key="6">
    <source>
        <dbReference type="ARBA" id="ARBA00023049"/>
    </source>
</evidence>
<dbReference type="EMBL" id="QXFW01000537">
    <property type="protein sequence ID" value="KAE9009370.1"/>
    <property type="molecule type" value="Genomic_DNA"/>
</dbReference>
<dbReference type="OrthoDB" id="527990at2759"/>
<feature type="region of interest" description="Disordered" evidence="9">
    <location>
        <begin position="931"/>
        <end position="956"/>
    </location>
</feature>
<reference evidence="18 19" key="1">
    <citation type="submission" date="2018-08" db="EMBL/GenBank/DDBJ databases">
        <title>Genomic investigation of the strawberry pathogen Phytophthora fragariae indicates pathogenicity is determined by transcriptional variation in three key races.</title>
        <authorList>
            <person name="Adams T.M."/>
            <person name="Armitage A.D."/>
            <person name="Sobczyk M.K."/>
            <person name="Bates H.J."/>
            <person name="Dunwell J.M."/>
            <person name="Nellist C.F."/>
            <person name="Harrison R.J."/>
        </authorList>
    </citation>
    <scope>NUCLEOTIDE SEQUENCE [LARGE SCALE GENOMIC DNA]</scope>
    <source>
        <strain evidence="17 20">A4</strain>
        <strain evidence="16 24">BC-23</strain>
        <strain evidence="15 19">NOV-27</strain>
        <strain evidence="14 21">NOV-5</strain>
        <strain evidence="13 22">NOV-71</strain>
        <strain evidence="11 18">NOV-9</strain>
        <strain evidence="12 23">SCRP245</strain>
    </source>
</reference>
<keyword evidence="2" id="KW-0645">Protease</keyword>
<dbReference type="PANTHER" id="PTHR10942:SF0">
    <property type="entry name" value="LEISHMANOLYSIN-LIKE PEPTIDASE"/>
    <property type="match status" value="1"/>
</dbReference>
<dbReference type="Proteomes" id="UP000441208">
    <property type="component" value="Unassembled WGS sequence"/>
</dbReference>
<dbReference type="Gene3D" id="3.90.132.10">
    <property type="entry name" value="Leishmanolysin , domain 2"/>
    <property type="match status" value="2"/>
</dbReference>
<evidence type="ECO:0000256" key="4">
    <source>
        <dbReference type="ARBA" id="ARBA00022801"/>
    </source>
</evidence>
<feature type="chain" id="PRO_5036381240" description="Leishmanolysin-like peptidase" evidence="10">
    <location>
        <begin position="20"/>
        <end position="1319"/>
    </location>
</feature>
<evidence type="ECO:0000313" key="19">
    <source>
        <dbReference type="Proteomes" id="UP000433483"/>
    </source>
</evidence>
<evidence type="ECO:0000313" key="12">
    <source>
        <dbReference type="EMBL" id="KAE9009370.1"/>
    </source>
</evidence>
<evidence type="ECO:0000256" key="7">
    <source>
        <dbReference type="PIRSR" id="PIRSR601577-1"/>
    </source>
</evidence>
<evidence type="ECO:0000313" key="23">
    <source>
        <dbReference type="Proteomes" id="UP000460718"/>
    </source>
</evidence>
<evidence type="ECO:0000256" key="9">
    <source>
        <dbReference type="SAM" id="MobiDB-lite"/>
    </source>
</evidence>
<dbReference type="SUPFAM" id="SSF55486">
    <property type="entry name" value="Metalloproteases ('zincins'), catalytic domain"/>
    <property type="match status" value="2"/>
</dbReference>
<comment type="caution">
    <text evidence="17">The sequence shown here is derived from an EMBL/GenBank/DDBJ whole genome shotgun (WGS) entry which is preliminary data.</text>
</comment>
<dbReference type="Pfam" id="PF01457">
    <property type="entry name" value="Peptidase_M8"/>
    <property type="match status" value="2"/>
</dbReference>
<evidence type="ECO:0000256" key="2">
    <source>
        <dbReference type="ARBA" id="ARBA00022670"/>
    </source>
</evidence>
<evidence type="ECO:0000313" key="18">
    <source>
        <dbReference type="Proteomes" id="UP000429523"/>
    </source>
</evidence>
<dbReference type="Proteomes" id="UP000460718">
    <property type="component" value="Unassembled WGS sequence"/>
</dbReference>
<keyword evidence="3 8" id="KW-0479">Metal-binding</keyword>
<comment type="cofactor">
    <cofactor evidence="8">
        <name>Zn(2+)</name>
        <dbReference type="ChEBI" id="CHEBI:29105"/>
    </cofactor>
    <text evidence="8">Binds 1 zinc ion per subunit.</text>
</comment>
<dbReference type="Proteomes" id="UP000440732">
    <property type="component" value="Unassembled WGS sequence"/>
</dbReference>
<evidence type="ECO:0000313" key="11">
    <source>
        <dbReference type="EMBL" id="KAE8937415.1"/>
    </source>
</evidence>
<evidence type="ECO:0000256" key="1">
    <source>
        <dbReference type="ARBA" id="ARBA00005860"/>
    </source>
</evidence>
<gene>
    <name evidence="17" type="ORF">PF001_g10734</name>
    <name evidence="16" type="ORF">PF004_g10549</name>
    <name evidence="15" type="ORF">PF005_g11588</name>
    <name evidence="14" type="ORF">PF006_g10729</name>
    <name evidence="13" type="ORF">PF007_g11782</name>
    <name evidence="11" type="ORF">PF009_g12678</name>
    <name evidence="12" type="ORF">PF011_g10302</name>
</gene>
<dbReference type="GO" id="GO:0046872">
    <property type="term" value="F:metal ion binding"/>
    <property type="evidence" value="ECO:0007669"/>
    <property type="project" value="UniProtKB-KW"/>
</dbReference>
<evidence type="ECO:0000313" key="24">
    <source>
        <dbReference type="Proteomes" id="UP000476176"/>
    </source>
</evidence>
<evidence type="ECO:0008006" key="25">
    <source>
        <dbReference type="Google" id="ProtNLM"/>
    </source>
</evidence>
<feature type="binding site" evidence="8">
    <location>
        <position position="916"/>
    </location>
    <ligand>
        <name>Zn(2+)</name>
        <dbReference type="ChEBI" id="CHEBI:29105"/>
        <note>catalytic</note>
    </ligand>
</feature>
<keyword evidence="4" id="KW-0378">Hydrolase</keyword>
<dbReference type="Proteomes" id="UP000437068">
    <property type="component" value="Unassembled WGS sequence"/>
</dbReference>
<dbReference type="GO" id="GO:0007155">
    <property type="term" value="P:cell adhesion"/>
    <property type="evidence" value="ECO:0007669"/>
    <property type="project" value="InterPro"/>
</dbReference>
<keyword evidence="10" id="KW-0732">Signal</keyword>
<dbReference type="EMBL" id="QXGF01000639">
    <property type="protein sequence ID" value="KAE8937415.1"/>
    <property type="molecule type" value="Genomic_DNA"/>
</dbReference>
<evidence type="ECO:0000313" key="22">
    <source>
        <dbReference type="Proteomes" id="UP000441208"/>
    </source>
</evidence>
<accession>A0A6A4DJ14</accession>
<dbReference type="Gene3D" id="3.10.170.20">
    <property type="match status" value="2"/>
</dbReference>